<dbReference type="WBParaSite" id="HDID_0001065201-mRNA-1">
    <property type="protein sequence ID" value="HDID_0001065201-mRNA-1"/>
    <property type="gene ID" value="HDID_0001065201"/>
</dbReference>
<evidence type="ECO:0000313" key="2">
    <source>
        <dbReference type="Proteomes" id="UP000274504"/>
    </source>
</evidence>
<reference evidence="3" key="1">
    <citation type="submission" date="2017-02" db="UniProtKB">
        <authorList>
            <consortium name="WormBaseParasite"/>
        </authorList>
    </citation>
    <scope>IDENTIFICATION</scope>
</reference>
<reference evidence="1 2" key="2">
    <citation type="submission" date="2018-11" db="EMBL/GenBank/DDBJ databases">
        <authorList>
            <consortium name="Pathogen Informatics"/>
        </authorList>
    </citation>
    <scope>NUCLEOTIDE SEQUENCE [LARGE SCALE GENOMIC DNA]</scope>
</reference>
<organism evidence="3">
    <name type="scientific">Hymenolepis diminuta</name>
    <name type="common">Rat tapeworm</name>
    <dbReference type="NCBI Taxonomy" id="6216"/>
    <lineage>
        <taxon>Eukaryota</taxon>
        <taxon>Metazoa</taxon>
        <taxon>Spiralia</taxon>
        <taxon>Lophotrochozoa</taxon>
        <taxon>Platyhelminthes</taxon>
        <taxon>Cestoda</taxon>
        <taxon>Eucestoda</taxon>
        <taxon>Cyclophyllidea</taxon>
        <taxon>Hymenolepididae</taxon>
        <taxon>Hymenolepis</taxon>
    </lineage>
</organism>
<proteinExistence type="predicted"/>
<sequence>MSIQIKPDVKKSHCGLESVAGPLTESAQPERTQKIPINCLPKGRTPQYETIRHVKAVTQDAGFVENVVII</sequence>
<dbReference type="AlphaFoldDB" id="A0A0R3SY07"/>
<protein>
    <submittedName>
        <fullName evidence="3">Kinesin motor domain-containing protein</fullName>
    </submittedName>
</protein>
<dbReference type="EMBL" id="UYSG01011817">
    <property type="protein sequence ID" value="VDL63718.1"/>
    <property type="molecule type" value="Genomic_DNA"/>
</dbReference>
<accession>A0A0R3SY07</accession>
<name>A0A0R3SY07_HYMDI</name>
<gene>
    <name evidence="1" type="ORF">HDID_LOCUS10650</name>
</gene>
<evidence type="ECO:0000313" key="3">
    <source>
        <dbReference type="WBParaSite" id="HDID_0001065201-mRNA-1"/>
    </source>
</evidence>
<evidence type="ECO:0000313" key="1">
    <source>
        <dbReference type="EMBL" id="VDL63718.1"/>
    </source>
</evidence>
<dbReference type="Proteomes" id="UP000274504">
    <property type="component" value="Unassembled WGS sequence"/>
</dbReference>